<evidence type="ECO:0008006" key="3">
    <source>
        <dbReference type="Google" id="ProtNLM"/>
    </source>
</evidence>
<dbReference type="RefSeq" id="WP_143913629.1">
    <property type="nucleotide sequence ID" value="NZ_VLNT01000008.1"/>
</dbReference>
<dbReference type="Proteomes" id="UP000316988">
    <property type="component" value="Unassembled WGS sequence"/>
</dbReference>
<accession>A0A554S861</accession>
<dbReference type="OrthoDB" id="3747530at2"/>
<keyword evidence="2" id="KW-1185">Reference proteome</keyword>
<organism evidence="1 2">
    <name type="scientific">Aeromicrobium piscarium</name>
    <dbReference type="NCBI Taxonomy" id="2590901"/>
    <lineage>
        <taxon>Bacteria</taxon>
        <taxon>Bacillati</taxon>
        <taxon>Actinomycetota</taxon>
        <taxon>Actinomycetes</taxon>
        <taxon>Propionibacteriales</taxon>
        <taxon>Nocardioidaceae</taxon>
        <taxon>Aeromicrobium</taxon>
    </lineage>
</organism>
<reference evidence="1 2" key="1">
    <citation type="submission" date="2019-07" db="EMBL/GenBank/DDBJ databases">
        <authorList>
            <person name="Zhao L.H."/>
        </authorList>
    </citation>
    <scope>NUCLEOTIDE SEQUENCE [LARGE SCALE GENOMIC DNA]</scope>
    <source>
        <strain evidence="1 2">Co35</strain>
    </source>
</reference>
<dbReference type="EMBL" id="VLNT01000008">
    <property type="protein sequence ID" value="TSD62516.1"/>
    <property type="molecule type" value="Genomic_DNA"/>
</dbReference>
<gene>
    <name evidence="1" type="ORF">FNM00_11200</name>
</gene>
<sequence length="95" mass="10659">MSAWDEIVERVERHIAGEPTPHEHWVGLCEAGIAERSIDPELRPADTARWIAGLLAAYQSIRVASDAPRDTDIADLLMILTRWLHPARPRGIATR</sequence>
<proteinExistence type="predicted"/>
<comment type="caution">
    <text evidence="1">The sequence shown here is derived from an EMBL/GenBank/DDBJ whole genome shotgun (WGS) entry which is preliminary data.</text>
</comment>
<protein>
    <recommendedName>
        <fullName evidence="3">TetR family transcriptional regulator</fullName>
    </recommendedName>
</protein>
<evidence type="ECO:0000313" key="2">
    <source>
        <dbReference type="Proteomes" id="UP000316988"/>
    </source>
</evidence>
<name>A0A554S861_9ACTN</name>
<dbReference type="AlphaFoldDB" id="A0A554S861"/>
<evidence type="ECO:0000313" key="1">
    <source>
        <dbReference type="EMBL" id="TSD62516.1"/>
    </source>
</evidence>